<dbReference type="Proteomes" id="UP000004535">
    <property type="component" value="Unassembled WGS sequence"/>
</dbReference>
<sequence length="48" mass="5263">MSCVLASSIKSIRFGRADCDIQCLANDIDDMLCARTGDAHRVVFSFLP</sequence>
<gene>
    <name evidence="1" type="ORF">BURMUCGD2_6218</name>
</gene>
<dbReference type="AlphaFoldDB" id="B9BWY1"/>
<comment type="caution">
    <text evidence="1">The sequence shown here is derived from an EMBL/GenBank/DDBJ whole genome shotgun (WGS) entry which is preliminary data.</text>
</comment>
<dbReference type="EMBL" id="ACFC01000013">
    <property type="protein sequence ID" value="EEE04801.1"/>
    <property type="molecule type" value="Genomic_DNA"/>
</dbReference>
<name>B9BWY1_9BURK</name>
<reference evidence="1 2" key="1">
    <citation type="journal article" date="2012" name="J. Bacteriol.">
        <title>Draft Genome Sequence Determination for Cystic Fibrosis and Chronic Granulomatous Disease Burkholderia multivorans Isolates.</title>
        <authorList>
            <person name="Varga J.J."/>
            <person name="Losada L."/>
            <person name="Zelazny A.M."/>
            <person name="Brinkac L."/>
            <person name="Harkins D."/>
            <person name="Radune D."/>
            <person name="Hostetler J."/>
            <person name="Sampaio E.P."/>
            <person name="Ronning C.M."/>
            <person name="Nierman W.C."/>
            <person name="Greenberg D.E."/>
            <person name="Holland S.M."/>
            <person name="Goldberg J.B."/>
        </authorList>
    </citation>
    <scope>NUCLEOTIDE SEQUENCE [LARGE SCALE GENOMIC DNA]</scope>
    <source>
        <strain evidence="1 2">CGD2</strain>
    </source>
</reference>
<organism evidence="1 2">
    <name type="scientific">Burkholderia multivorans CGD2</name>
    <dbReference type="NCBI Taxonomy" id="513052"/>
    <lineage>
        <taxon>Bacteria</taxon>
        <taxon>Pseudomonadati</taxon>
        <taxon>Pseudomonadota</taxon>
        <taxon>Betaproteobacteria</taxon>
        <taxon>Burkholderiales</taxon>
        <taxon>Burkholderiaceae</taxon>
        <taxon>Burkholderia</taxon>
        <taxon>Burkholderia cepacia complex</taxon>
    </lineage>
</organism>
<accession>B9BWY1</accession>
<evidence type="ECO:0000313" key="1">
    <source>
        <dbReference type="EMBL" id="EEE04801.1"/>
    </source>
</evidence>
<proteinExistence type="predicted"/>
<evidence type="ECO:0000313" key="2">
    <source>
        <dbReference type="Proteomes" id="UP000004535"/>
    </source>
</evidence>
<protein>
    <submittedName>
        <fullName evidence="1">Uncharacterized protein</fullName>
    </submittedName>
</protein>